<dbReference type="PRINTS" id="PR00455">
    <property type="entry name" value="HTHTETR"/>
</dbReference>
<dbReference type="GO" id="GO:0003677">
    <property type="term" value="F:DNA binding"/>
    <property type="evidence" value="ECO:0007669"/>
    <property type="project" value="UniProtKB-UniRule"/>
</dbReference>
<dbReference type="InterPro" id="IPR009057">
    <property type="entry name" value="Homeodomain-like_sf"/>
</dbReference>
<evidence type="ECO:0000256" key="1">
    <source>
        <dbReference type="ARBA" id="ARBA00023125"/>
    </source>
</evidence>
<gene>
    <name evidence="4" type="ORF">SAMN02746065_11674</name>
</gene>
<dbReference type="STRING" id="1121400.SAMN02746065_11674"/>
<evidence type="ECO:0000313" key="4">
    <source>
        <dbReference type="EMBL" id="SMC94603.1"/>
    </source>
</evidence>
<feature type="DNA-binding region" description="H-T-H motif" evidence="2">
    <location>
        <begin position="34"/>
        <end position="53"/>
    </location>
</feature>
<dbReference type="EMBL" id="FWXY01000016">
    <property type="protein sequence ID" value="SMC94603.1"/>
    <property type="molecule type" value="Genomic_DNA"/>
</dbReference>
<dbReference type="PANTHER" id="PTHR43479:SF11">
    <property type="entry name" value="ACREF_ENVCD OPERON REPRESSOR-RELATED"/>
    <property type="match status" value="1"/>
</dbReference>
<name>A0A1W2DB52_9BACT</name>
<accession>A0A1W2DB52</accession>
<dbReference type="PROSITE" id="PS50977">
    <property type="entry name" value="HTH_TETR_2"/>
    <property type="match status" value="1"/>
</dbReference>
<dbReference type="Gene3D" id="1.10.357.10">
    <property type="entry name" value="Tetracycline Repressor, domain 2"/>
    <property type="match status" value="1"/>
</dbReference>
<dbReference type="AlphaFoldDB" id="A0A1W2DB52"/>
<dbReference type="InterPro" id="IPR036271">
    <property type="entry name" value="Tet_transcr_reg_TetR-rel_C_sf"/>
</dbReference>
<evidence type="ECO:0000256" key="2">
    <source>
        <dbReference type="PROSITE-ProRule" id="PRU00335"/>
    </source>
</evidence>
<organism evidence="4 5">
    <name type="scientific">Desulfocicer vacuolatum DSM 3385</name>
    <dbReference type="NCBI Taxonomy" id="1121400"/>
    <lineage>
        <taxon>Bacteria</taxon>
        <taxon>Pseudomonadati</taxon>
        <taxon>Thermodesulfobacteriota</taxon>
        <taxon>Desulfobacteria</taxon>
        <taxon>Desulfobacterales</taxon>
        <taxon>Desulfobacteraceae</taxon>
        <taxon>Desulfocicer</taxon>
    </lineage>
</organism>
<evidence type="ECO:0000313" key="5">
    <source>
        <dbReference type="Proteomes" id="UP000192418"/>
    </source>
</evidence>
<keyword evidence="5" id="KW-1185">Reference proteome</keyword>
<dbReference type="SUPFAM" id="SSF46689">
    <property type="entry name" value="Homeodomain-like"/>
    <property type="match status" value="1"/>
</dbReference>
<dbReference type="PANTHER" id="PTHR43479">
    <property type="entry name" value="ACREF/ENVCD OPERON REPRESSOR-RELATED"/>
    <property type="match status" value="1"/>
</dbReference>
<proteinExistence type="predicted"/>
<dbReference type="Proteomes" id="UP000192418">
    <property type="component" value="Unassembled WGS sequence"/>
</dbReference>
<keyword evidence="1 2" id="KW-0238">DNA-binding</keyword>
<evidence type="ECO:0000259" key="3">
    <source>
        <dbReference type="PROSITE" id="PS50977"/>
    </source>
</evidence>
<sequence length="210" mass="24727">MDISRKERDDLRRQREIMEAALSIFAAQGFHGTTMAQISEVAQYPLGTIYKYFSSKKQIYHDLVMERVHQLGDILYEISIQPDLSPTEKLKQFLFAKSKFYRTNSEFIRIYISERSTIDSVLLPKLNQKVNRMNDKMVSLFQKTFEQGRDNEFKSYPPREMALLFTDIAHSVSWSSLFEEQDDKIHHKRLELIFNIFLNGVAKNQTSQEN</sequence>
<dbReference type="SUPFAM" id="SSF48498">
    <property type="entry name" value="Tetracyclin repressor-like, C-terminal domain"/>
    <property type="match status" value="1"/>
</dbReference>
<dbReference type="InterPro" id="IPR050624">
    <property type="entry name" value="HTH-type_Tx_Regulator"/>
</dbReference>
<dbReference type="RefSeq" id="WP_084070156.1">
    <property type="nucleotide sequence ID" value="NZ_FWXY01000016.1"/>
</dbReference>
<reference evidence="4 5" key="1">
    <citation type="submission" date="2017-04" db="EMBL/GenBank/DDBJ databases">
        <authorList>
            <person name="Afonso C.L."/>
            <person name="Miller P.J."/>
            <person name="Scott M.A."/>
            <person name="Spackman E."/>
            <person name="Goraichik I."/>
            <person name="Dimitrov K.M."/>
            <person name="Suarez D.L."/>
            <person name="Swayne D.E."/>
        </authorList>
    </citation>
    <scope>NUCLEOTIDE SEQUENCE [LARGE SCALE GENOMIC DNA]</scope>
    <source>
        <strain evidence="4 5">DSM 3385</strain>
    </source>
</reference>
<dbReference type="InterPro" id="IPR001647">
    <property type="entry name" value="HTH_TetR"/>
</dbReference>
<dbReference type="Pfam" id="PF00440">
    <property type="entry name" value="TetR_N"/>
    <property type="match status" value="1"/>
</dbReference>
<protein>
    <submittedName>
        <fullName evidence="4">Transcriptional regulator, TetR family</fullName>
    </submittedName>
</protein>
<feature type="domain" description="HTH tetR-type" evidence="3">
    <location>
        <begin position="11"/>
        <end position="71"/>
    </location>
</feature>